<dbReference type="GO" id="GO:0005615">
    <property type="term" value="C:extracellular space"/>
    <property type="evidence" value="ECO:0007669"/>
    <property type="project" value="TreeGrafter"/>
</dbReference>
<dbReference type="InterPro" id="IPR050904">
    <property type="entry name" value="Adhesion/Biosynth-related"/>
</dbReference>
<evidence type="ECO:0000313" key="4">
    <source>
        <dbReference type="Proteomes" id="UP001212152"/>
    </source>
</evidence>
<gene>
    <name evidence="3" type="ORF">HDU87_003442</name>
</gene>
<dbReference type="AlphaFoldDB" id="A0AAD5XN42"/>
<sequence length="354" mass="39762">MRILFALVCLIQLLAVGASCFQHELDRRAGNTIIDQLRQDRRFTRLVEVLDNEPGLRDELDSDTASIFAPDNEAFEAWIQRGYDKRRLRDLLSYHIVPDIKLTADQLKDGALLKSTVRLPSLDNRHQRLRVFRLANGEVWLNMESRVIGPETPADNGVIFPVHRILNLPSMAAEMLATMPGRFSLWLLGLERTDMKQVIAQETGVTLFVPSNEAWEALGNENLKYLFSCVGQNIIPPCISDDCVGGRNARGSPDCKGRQDLTQIFKLHIARQVAFSSDMLAEKSLEMDTLAREKLAVRASKSDEDTVIIVNDKARVIFSDALSSEGPIQITNQILIPKNIGLPQDVEKRGGFER</sequence>
<dbReference type="InterPro" id="IPR036378">
    <property type="entry name" value="FAS1_dom_sf"/>
</dbReference>
<feature type="signal peptide" evidence="1">
    <location>
        <begin position="1"/>
        <end position="18"/>
    </location>
</feature>
<dbReference type="Proteomes" id="UP001212152">
    <property type="component" value="Unassembled WGS sequence"/>
</dbReference>
<accession>A0AAD5XN42</accession>
<dbReference type="InterPro" id="IPR000782">
    <property type="entry name" value="FAS1_domain"/>
</dbReference>
<dbReference type="Gene3D" id="2.30.180.10">
    <property type="entry name" value="FAS1 domain"/>
    <property type="match status" value="2"/>
</dbReference>
<dbReference type="SUPFAM" id="SSF82153">
    <property type="entry name" value="FAS1 domain"/>
    <property type="match status" value="2"/>
</dbReference>
<protein>
    <recommendedName>
        <fullName evidence="2">FAS1 domain-containing protein</fullName>
    </recommendedName>
</protein>
<name>A0AAD5XN42_9FUNG</name>
<comment type="caution">
    <text evidence="3">The sequence shown here is derived from an EMBL/GenBank/DDBJ whole genome shotgun (WGS) entry which is preliminary data.</text>
</comment>
<dbReference type="EMBL" id="JADGJQ010000025">
    <property type="protein sequence ID" value="KAJ3178619.1"/>
    <property type="molecule type" value="Genomic_DNA"/>
</dbReference>
<proteinExistence type="predicted"/>
<evidence type="ECO:0000259" key="2">
    <source>
        <dbReference type="PROSITE" id="PS50213"/>
    </source>
</evidence>
<dbReference type="PROSITE" id="PS51257">
    <property type="entry name" value="PROKAR_LIPOPROTEIN"/>
    <property type="match status" value="1"/>
</dbReference>
<feature type="domain" description="FAS1" evidence="2">
    <location>
        <begin position="170"/>
        <end position="335"/>
    </location>
</feature>
<keyword evidence="1" id="KW-0732">Signal</keyword>
<evidence type="ECO:0000256" key="1">
    <source>
        <dbReference type="SAM" id="SignalP"/>
    </source>
</evidence>
<feature type="chain" id="PRO_5042045260" description="FAS1 domain-containing protein" evidence="1">
    <location>
        <begin position="19"/>
        <end position="354"/>
    </location>
</feature>
<organism evidence="3 4">
    <name type="scientific">Geranomyces variabilis</name>
    <dbReference type="NCBI Taxonomy" id="109894"/>
    <lineage>
        <taxon>Eukaryota</taxon>
        <taxon>Fungi</taxon>
        <taxon>Fungi incertae sedis</taxon>
        <taxon>Chytridiomycota</taxon>
        <taxon>Chytridiomycota incertae sedis</taxon>
        <taxon>Chytridiomycetes</taxon>
        <taxon>Spizellomycetales</taxon>
        <taxon>Powellomycetaceae</taxon>
        <taxon>Geranomyces</taxon>
    </lineage>
</organism>
<dbReference type="Pfam" id="PF02469">
    <property type="entry name" value="Fasciclin"/>
    <property type="match status" value="3"/>
</dbReference>
<evidence type="ECO:0000313" key="3">
    <source>
        <dbReference type="EMBL" id="KAJ3178619.1"/>
    </source>
</evidence>
<dbReference type="PANTHER" id="PTHR10900">
    <property type="entry name" value="PERIOSTIN-RELATED"/>
    <property type="match status" value="1"/>
</dbReference>
<feature type="domain" description="FAS1" evidence="2">
    <location>
        <begin position="30"/>
        <end position="166"/>
    </location>
</feature>
<dbReference type="PROSITE" id="PS50213">
    <property type="entry name" value="FAS1"/>
    <property type="match status" value="2"/>
</dbReference>
<keyword evidence="4" id="KW-1185">Reference proteome</keyword>
<dbReference type="SMART" id="SM00554">
    <property type="entry name" value="FAS1"/>
    <property type="match status" value="2"/>
</dbReference>
<dbReference type="PANTHER" id="PTHR10900:SF77">
    <property type="entry name" value="FI19380P1"/>
    <property type="match status" value="1"/>
</dbReference>
<reference evidence="3" key="1">
    <citation type="submission" date="2020-05" db="EMBL/GenBank/DDBJ databases">
        <title>Phylogenomic resolution of chytrid fungi.</title>
        <authorList>
            <person name="Stajich J.E."/>
            <person name="Amses K."/>
            <person name="Simmons R."/>
            <person name="Seto K."/>
            <person name="Myers J."/>
            <person name="Bonds A."/>
            <person name="Quandt C.A."/>
            <person name="Barry K."/>
            <person name="Liu P."/>
            <person name="Grigoriev I."/>
            <person name="Longcore J.E."/>
            <person name="James T.Y."/>
        </authorList>
    </citation>
    <scope>NUCLEOTIDE SEQUENCE</scope>
    <source>
        <strain evidence="3">JEL0379</strain>
    </source>
</reference>